<dbReference type="InterPro" id="IPR036047">
    <property type="entry name" value="F-box-like_dom_sf"/>
</dbReference>
<dbReference type="Proteomes" id="UP000799118">
    <property type="component" value="Unassembled WGS sequence"/>
</dbReference>
<evidence type="ECO:0000313" key="2">
    <source>
        <dbReference type="EMBL" id="KAE9386162.1"/>
    </source>
</evidence>
<evidence type="ECO:0000259" key="1">
    <source>
        <dbReference type="PROSITE" id="PS50181"/>
    </source>
</evidence>
<reference evidence="2" key="1">
    <citation type="journal article" date="2019" name="Environ. Microbiol.">
        <title>Fungal ecological strategies reflected in gene transcription - a case study of two litter decomposers.</title>
        <authorList>
            <person name="Barbi F."/>
            <person name="Kohler A."/>
            <person name="Barry K."/>
            <person name="Baskaran P."/>
            <person name="Daum C."/>
            <person name="Fauchery L."/>
            <person name="Ihrmark K."/>
            <person name="Kuo A."/>
            <person name="LaButti K."/>
            <person name="Lipzen A."/>
            <person name="Morin E."/>
            <person name="Grigoriev I.V."/>
            <person name="Henrissat B."/>
            <person name="Lindahl B."/>
            <person name="Martin F."/>
        </authorList>
    </citation>
    <scope>NUCLEOTIDE SEQUENCE</scope>
    <source>
        <strain evidence="2">JB14</strain>
    </source>
</reference>
<dbReference type="SUPFAM" id="SSF81383">
    <property type="entry name" value="F-box domain"/>
    <property type="match status" value="1"/>
</dbReference>
<dbReference type="OrthoDB" id="2322499at2759"/>
<proteinExistence type="predicted"/>
<feature type="domain" description="F-box" evidence="1">
    <location>
        <begin position="45"/>
        <end position="94"/>
    </location>
</feature>
<organism evidence="2 3">
    <name type="scientific">Gymnopus androsaceus JB14</name>
    <dbReference type="NCBI Taxonomy" id="1447944"/>
    <lineage>
        <taxon>Eukaryota</taxon>
        <taxon>Fungi</taxon>
        <taxon>Dikarya</taxon>
        <taxon>Basidiomycota</taxon>
        <taxon>Agaricomycotina</taxon>
        <taxon>Agaricomycetes</taxon>
        <taxon>Agaricomycetidae</taxon>
        <taxon>Agaricales</taxon>
        <taxon>Marasmiineae</taxon>
        <taxon>Omphalotaceae</taxon>
        <taxon>Gymnopus</taxon>
    </lineage>
</organism>
<evidence type="ECO:0000313" key="3">
    <source>
        <dbReference type="Proteomes" id="UP000799118"/>
    </source>
</evidence>
<name>A0A6A4GK99_9AGAR</name>
<keyword evidence="3" id="KW-1185">Reference proteome</keyword>
<sequence length="282" mass="32215">MNIIHNKATAVVPIPYSLTVVPASKSKKRVPPEFRKVKGKFGLLEKFAKDAPLDIFFEVFMHLEPGDLLQLARASKNLRNVLLRKSSESIWRTARSNVGLPPPPNDLSEPQYAHLVFFDGYCHNCLGRPRPRYHHRETLFWVLRMRCCKTCASKLLTTLDKAKKSLKIDDLVANVIPCKKLPGGEFLKLPQDLHYNDYYAVQSSTAVMYQAGFNALETDEERVAWLESMKKVKEKRLQHATSTLSHQWEVARNRERNAPFVKHLMALSAAVVSRWTAAGRTF</sequence>
<accession>A0A6A4GK99</accession>
<gene>
    <name evidence="2" type="ORF">BT96DRAFT_949311</name>
</gene>
<protein>
    <recommendedName>
        <fullName evidence="1">F-box domain-containing protein</fullName>
    </recommendedName>
</protein>
<dbReference type="EMBL" id="ML769906">
    <property type="protein sequence ID" value="KAE9386162.1"/>
    <property type="molecule type" value="Genomic_DNA"/>
</dbReference>
<dbReference type="PROSITE" id="PS50181">
    <property type="entry name" value="FBOX"/>
    <property type="match status" value="1"/>
</dbReference>
<dbReference type="InterPro" id="IPR001810">
    <property type="entry name" value="F-box_dom"/>
</dbReference>
<dbReference type="AlphaFoldDB" id="A0A6A4GK99"/>